<organism evidence="1 2">
    <name type="scientific">Funneliformis geosporum</name>
    <dbReference type="NCBI Taxonomy" id="1117311"/>
    <lineage>
        <taxon>Eukaryota</taxon>
        <taxon>Fungi</taxon>
        <taxon>Fungi incertae sedis</taxon>
        <taxon>Mucoromycota</taxon>
        <taxon>Glomeromycotina</taxon>
        <taxon>Glomeromycetes</taxon>
        <taxon>Glomerales</taxon>
        <taxon>Glomeraceae</taxon>
        <taxon>Funneliformis</taxon>
    </lineage>
</organism>
<evidence type="ECO:0000313" key="1">
    <source>
        <dbReference type="EMBL" id="CAI2192515.1"/>
    </source>
</evidence>
<evidence type="ECO:0000313" key="2">
    <source>
        <dbReference type="Proteomes" id="UP001153678"/>
    </source>
</evidence>
<accession>A0A9W4T4E2</accession>
<dbReference type="AlphaFoldDB" id="A0A9W4T4E2"/>
<comment type="caution">
    <text evidence="1">The sequence shown here is derived from an EMBL/GenBank/DDBJ whole genome shotgun (WGS) entry which is preliminary data.</text>
</comment>
<sequence>MYASIILQSQNLDVIRYNTREFFPYSFRPTQAKLHIWPSLIHNRYASQARYTHTYSDIKDALNTGVRNSKESIKKDVLELSSTSASPTGITAEMRGLSLMPLNTIPGTAELGRPQWSRSVLRKLEKGSTGICSALTSCIIVEYPPLLRVLAFERGAENYKAKNGGKQPVLILDNISKLGQKNVEMMEDLQDLAKLYTGQSSCVVVFVSSEGTSHAEKVPIFIRDLIDEEALTYLHKKLHIEEKVANQLIELLGGRINELKDYGNNINEGYNFEDVRKMVFYSIENDFHQAQIMEGEVNHAICNVIIQELVKNEKIEYNAFIKLVNNKEIADKLIQANVFSYNPENKFVTFQSRAKEIFVKENPGGVFSYSKQ</sequence>
<dbReference type="Proteomes" id="UP001153678">
    <property type="component" value="Unassembled WGS sequence"/>
</dbReference>
<proteinExistence type="predicted"/>
<reference evidence="1" key="1">
    <citation type="submission" date="2022-08" db="EMBL/GenBank/DDBJ databases">
        <authorList>
            <person name="Kallberg Y."/>
            <person name="Tangrot J."/>
            <person name="Rosling A."/>
        </authorList>
    </citation>
    <scope>NUCLEOTIDE SEQUENCE</scope>
    <source>
        <strain evidence="1">Wild A</strain>
    </source>
</reference>
<protein>
    <submittedName>
        <fullName evidence="1">9963_t:CDS:1</fullName>
    </submittedName>
</protein>
<dbReference type="EMBL" id="CAMKVN010008424">
    <property type="protein sequence ID" value="CAI2192515.1"/>
    <property type="molecule type" value="Genomic_DNA"/>
</dbReference>
<dbReference type="OrthoDB" id="511599at2759"/>
<gene>
    <name evidence="1" type="ORF">FWILDA_LOCUS15615</name>
</gene>
<keyword evidence="2" id="KW-1185">Reference proteome</keyword>
<name>A0A9W4T4E2_9GLOM</name>